<sequence length="244" mass="23838">MSDPAAPAPQPGSAPVSPPAPAPDPSSHGWFARAASTTGGQVALVLGAVFTTLLLVTGVGLATAAVVGGVLYAHGDDGRMPVSDRGPGQGKGLALGHDKQRGMGRGDDQGQGRGEAEGAPGRGNGNGKGGPGAGQGQGNGRGAPGMGNGMGMGRQGLGAPDVLHGEFTTNVTGTPTVMVVQSGQVTAYTAGKSLTVRSSDGFEATYALDEAVASMRGAADLAAGAQVQVIAAKEGMKVTRLSVE</sequence>
<accession>A0ABP8JKD7</accession>
<gene>
    <name evidence="3" type="ORF">GCM10023153_10930</name>
</gene>
<organism evidence="3 4">
    <name type="scientific">Ornithinibacter aureus</name>
    <dbReference type="NCBI Taxonomy" id="622664"/>
    <lineage>
        <taxon>Bacteria</taxon>
        <taxon>Bacillati</taxon>
        <taxon>Actinomycetota</taxon>
        <taxon>Actinomycetes</taxon>
        <taxon>Micrococcales</taxon>
        <taxon>Intrasporangiaceae</taxon>
        <taxon>Ornithinibacter</taxon>
    </lineage>
</organism>
<evidence type="ECO:0000256" key="1">
    <source>
        <dbReference type="SAM" id="MobiDB-lite"/>
    </source>
</evidence>
<feature type="compositionally biased region" description="Basic and acidic residues" evidence="1">
    <location>
        <begin position="96"/>
        <end position="116"/>
    </location>
</feature>
<proteinExistence type="predicted"/>
<evidence type="ECO:0000313" key="3">
    <source>
        <dbReference type="EMBL" id="GAA4392182.1"/>
    </source>
</evidence>
<comment type="caution">
    <text evidence="3">The sequence shown here is derived from an EMBL/GenBank/DDBJ whole genome shotgun (WGS) entry which is preliminary data.</text>
</comment>
<keyword evidence="2" id="KW-0812">Transmembrane</keyword>
<evidence type="ECO:0000313" key="4">
    <source>
        <dbReference type="Proteomes" id="UP001500390"/>
    </source>
</evidence>
<evidence type="ECO:0000256" key="2">
    <source>
        <dbReference type="SAM" id="Phobius"/>
    </source>
</evidence>
<keyword evidence="4" id="KW-1185">Reference proteome</keyword>
<feature type="region of interest" description="Disordered" evidence="1">
    <location>
        <begin position="1"/>
        <end position="30"/>
    </location>
</feature>
<keyword evidence="2" id="KW-0472">Membrane</keyword>
<protein>
    <submittedName>
        <fullName evidence="3">Uncharacterized protein</fullName>
    </submittedName>
</protein>
<dbReference type="Proteomes" id="UP001500390">
    <property type="component" value="Unassembled WGS sequence"/>
</dbReference>
<feature type="region of interest" description="Disordered" evidence="1">
    <location>
        <begin position="77"/>
        <end position="157"/>
    </location>
</feature>
<keyword evidence="2" id="KW-1133">Transmembrane helix</keyword>
<name>A0ABP8JKD7_9MICO</name>
<feature type="compositionally biased region" description="Gly residues" evidence="1">
    <location>
        <begin position="120"/>
        <end position="156"/>
    </location>
</feature>
<dbReference type="EMBL" id="BAABFX010000020">
    <property type="protein sequence ID" value="GAA4392182.1"/>
    <property type="molecule type" value="Genomic_DNA"/>
</dbReference>
<feature type="transmembrane region" description="Helical" evidence="2">
    <location>
        <begin position="43"/>
        <end position="73"/>
    </location>
</feature>
<reference evidence="4" key="1">
    <citation type="journal article" date="2019" name="Int. J. Syst. Evol. Microbiol.">
        <title>The Global Catalogue of Microorganisms (GCM) 10K type strain sequencing project: providing services to taxonomists for standard genome sequencing and annotation.</title>
        <authorList>
            <consortium name="The Broad Institute Genomics Platform"/>
            <consortium name="The Broad Institute Genome Sequencing Center for Infectious Disease"/>
            <person name="Wu L."/>
            <person name="Ma J."/>
        </authorList>
    </citation>
    <scope>NUCLEOTIDE SEQUENCE [LARGE SCALE GENOMIC DNA]</scope>
    <source>
        <strain evidence="4">JCM 17738</strain>
    </source>
</reference>
<feature type="compositionally biased region" description="Pro residues" evidence="1">
    <location>
        <begin position="1"/>
        <end position="24"/>
    </location>
</feature>